<dbReference type="Pfam" id="PF20256">
    <property type="entry name" value="MoCoBD_2"/>
    <property type="match status" value="2"/>
</dbReference>
<dbReference type="SUPFAM" id="SSF56003">
    <property type="entry name" value="Molybdenum cofactor-binding domain"/>
    <property type="match status" value="2"/>
</dbReference>
<dbReference type="PANTHER" id="PTHR47495">
    <property type="entry name" value="ALDEHYDE DEHYDROGENASE"/>
    <property type="match status" value="1"/>
</dbReference>
<feature type="region of interest" description="Disordered" evidence="1">
    <location>
        <begin position="1"/>
        <end position="33"/>
    </location>
</feature>
<feature type="compositionally biased region" description="Low complexity" evidence="1">
    <location>
        <begin position="10"/>
        <end position="19"/>
    </location>
</feature>
<dbReference type="OrthoDB" id="9767994at2"/>
<dbReference type="PROSITE" id="PS51318">
    <property type="entry name" value="TAT"/>
    <property type="match status" value="1"/>
</dbReference>
<dbReference type="InterPro" id="IPR052516">
    <property type="entry name" value="N-heterocyclic_Hydroxylase"/>
</dbReference>
<dbReference type="PIRSF" id="PIRSF036389">
    <property type="entry name" value="IOR_B"/>
    <property type="match status" value="1"/>
</dbReference>
<accession>A0A4U0NVM7</accession>
<keyword evidence="4" id="KW-1185">Reference proteome</keyword>
<evidence type="ECO:0000313" key="3">
    <source>
        <dbReference type="EMBL" id="TJZ58743.1"/>
    </source>
</evidence>
<dbReference type="SMART" id="SM01008">
    <property type="entry name" value="Ald_Xan_dh_C"/>
    <property type="match status" value="1"/>
</dbReference>
<feature type="domain" description="Aldehyde oxidase/xanthine dehydrogenase a/b hammerhead" evidence="2">
    <location>
        <begin position="260"/>
        <end position="339"/>
    </location>
</feature>
<sequence length="799" mass="84511">MAEQSRPPEDSSQSLSQDPPQSPEVASGAPEGPGRRRVLGYLLAAPTLAVGARLGLDAAGAQSAEAAVPSPPQPGDLFDLGDMQNLAAAPTAGLISVRVHSDGTASFAVPRAEVGQGMTTAVAMMIAEEMDLPLEKVRVTLADARPDLLMNQLTGGSNSMRSIYLPVRTAAAVARQRLVSTAAERWGVPASELTTRDGVITYGSAQGDGGGPVKSATYGSLATAAASARTVTAAAVLKSPSEFTVLGTPRNRVDALDSVTGRKKFGLDLQVPDAKPTMVRRPPTINGTVVAVRNADAVRKMPGITDVAAIKHGVAVRGETFGQCIDALRALDVRWGPGTVDTESDATVLAKLRKAALPLAVPPLLSKKIDAEFTFAFASNSPLEPENAIADVRSDRAEIWASLKVPIVAQKEIADRLGLPQGSVTVHVVEGGGSFGRHLFHDVAAEAAEISQKMGKPVKLSWSRTDNFRQGRTHPMSVSRVRATYALGNVLSYEQRHTSSQTDFGHGLGEMITSTAAKLPVAGNLSFAETIFALTQSSPYNFGVTTQLLNEVPLEFNTGSMRNIYSPNVACARELIVDRLAERMGRDPVAFRREFLKDKRLRAVLDTAVEEGRWGRSLPAGVAQGIGLHAEYRGAVASLVEIDCRPETVDRKVRDGVTGPRVTKALMVVDAGFAINPRGLEAQMMGGLNDALALALTSSLHIKDGIPLEGSWDHYFYTRQWNTPPELRVVVMPGADDKPAGAGELGVAPAFAAIACAYARATGTLPTSFPINHGTLGFDPLPLEPSTPQSPTDGLDRAY</sequence>
<reference evidence="3 4" key="1">
    <citation type="submission" date="2019-04" db="EMBL/GenBank/DDBJ databases">
        <title>Streptomyces piniterrae sp. nov., a heliquinomycin-producing actinomycete isolated from rhizosphere soil of Pinus yunnanensis.</title>
        <authorList>
            <person name="Zhuang X."/>
            <person name="Zhao J."/>
        </authorList>
    </citation>
    <scope>NUCLEOTIDE SEQUENCE [LARGE SCALE GENOMIC DNA]</scope>
    <source>
        <strain evidence="4">jys28</strain>
    </source>
</reference>
<dbReference type="Proteomes" id="UP000308697">
    <property type="component" value="Unassembled WGS sequence"/>
</dbReference>
<evidence type="ECO:0000256" key="1">
    <source>
        <dbReference type="SAM" id="MobiDB-lite"/>
    </source>
</evidence>
<gene>
    <name evidence="3" type="ORF">FCH28_00785</name>
</gene>
<protein>
    <submittedName>
        <fullName evidence="3">Xanthine dehydrogenase family protein molybdopterin-binding subunit</fullName>
    </submittedName>
</protein>
<dbReference type="InterPro" id="IPR037165">
    <property type="entry name" value="AldOxase/xan_DH_Mopterin-bd_sf"/>
</dbReference>
<organism evidence="3 4">
    <name type="scientific">Streptomyces piniterrae</name>
    <dbReference type="NCBI Taxonomy" id="2571125"/>
    <lineage>
        <taxon>Bacteria</taxon>
        <taxon>Bacillati</taxon>
        <taxon>Actinomycetota</taxon>
        <taxon>Actinomycetes</taxon>
        <taxon>Kitasatosporales</taxon>
        <taxon>Streptomycetaceae</taxon>
        <taxon>Streptomyces</taxon>
    </lineage>
</organism>
<dbReference type="InterPro" id="IPR006311">
    <property type="entry name" value="TAT_signal"/>
</dbReference>
<dbReference type="Pfam" id="PF02738">
    <property type="entry name" value="MoCoBD_1"/>
    <property type="match status" value="1"/>
</dbReference>
<feature type="region of interest" description="Disordered" evidence="1">
    <location>
        <begin position="777"/>
        <end position="799"/>
    </location>
</feature>
<dbReference type="InterPro" id="IPR008274">
    <property type="entry name" value="AldOxase/xan_DH_MoCoBD1"/>
</dbReference>
<dbReference type="InterPro" id="IPR012368">
    <property type="entry name" value="OxRdtase_Mopterin-bd_su_IorB"/>
</dbReference>
<dbReference type="EMBL" id="SUMB01000001">
    <property type="protein sequence ID" value="TJZ58743.1"/>
    <property type="molecule type" value="Genomic_DNA"/>
</dbReference>
<dbReference type="RefSeq" id="WP_136737696.1">
    <property type="nucleotide sequence ID" value="NZ_SUMB01000001.1"/>
</dbReference>
<dbReference type="InterPro" id="IPR000674">
    <property type="entry name" value="Ald_Oxase/Xan_DH_a/b"/>
</dbReference>
<dbReference type="Gene3D" id="3.30.365.10">
    <property type="entry name" value="Aldehyde oxidase/xanthine dehydrogenase, molybdopterin binding domain"/>
    <property type="match status" value="4"/>
</dbReference>
<evidence type="ECO:0000313" key="4">
    <source>
        <dbReference type="Proteomes" id="UP000308697"/>
    </source>
</evidence>
<comment type="caution">
    <text evidence="3">The sequence shown here is derived from an EMBL/GenBank/DDBJ whole genome shotgun (WGS) entry which is preliminary data.</text>
</comment>
<dbReference type="Gene3D" id="3.90.1170.50">
    <property type="entry name" value="Aldehyde oxidase/xanthine dehydrogenase, a/b hammerhead"/>
    <property type="match status" value="1"/>
</dbReference>
<proteinExistence type="predicted"/>
<name>A0A4U0NVM7_9ACTN</name>
<evidence type="ECO:0000259" key="2">
    <source>
        <dbReference type="SMART" id="SM01008"/>
    </source>
</evidence>
<dbReference type="InterPro" id="IPR046867">
    <property type="entry name" value="AldOxase/xan_DH_MoCoBD2"/>
</dbReference>
<dbReference type="PANTHER" id="PTHR47495:SF1">
    <property type="entry name" value="BLL3820 PROTEIN"/>
    <property type="match status" value="1"/>
</dbReference>
<dbReference type="GO" id="GO:0016491">
    <property type="term" value="F:oxidoreductase activity"/>
    <property type="evidence" value="ECO:0007669"/>
    <property type="project" value="InterPro"/>
</dbReference>
<dbReference type="AlphaFoldDB" id="A0A4U0NVM7"/>